<dbReference type="InterPro" id="IPR025589">
    <property type="entry name" value="Toprim_C_rpt"/>
</dbReference>
<dbReference type="PANTHER" id="PTHR42785:SF1">
    <property type="entry name" value="DNA TOPOISOMERASE"/>
    <property type="match status" value="1"/>
</dbReference>
<dbReference type="Pfam" id="PF01751">
    <property type="entry name" value="Toprim"/>
    <property type="match status" value="1"/>
</dbReference>
<dbReference type="InterPro" id="IPR023406">
    <property type="entry name" value="Topo_IA_AS"/>
</dbReference>
<dbReference type="InterPro" id="IPR006171">
    <property type="entry name" value="TOPRIM_dom"/>
</dbReference>
<dbReference type="Gene3D" id="2.70.20.10">
    <property type="entry name" value="Topoisomerase I, domain 3"/>
    <property type="match status" value="1"/>
</dbReference>
<evidence type="ECO:0000256" key="2">
    <source>
        <dbReference type="ARBA" id="ARBA00009446"/>
    </source>
</evidence>
<dbReference type="PROSITE" id="PS52039">
    <property type="entry name" value="TOPO_IA_2"/>
    <property type="match status" value="1"/>
</dbReference>
<feature type="compositionally biased region" description="Basic and acidic residues" evidence="7">
    <location>
        <begin position="337"/>
        <end position="347"/>
    </location>
</feature>
<evidence type="ECO:0000256" key="6">
    <source>
        <dbReference type="ARBA" id="ARBA00023235"/>
    </source>
</evidence>
<evidence type="ECO:0000256" key="4">
    <source>
        <dbReference type="ARBA" id="ARBA00023029"/>
    </source>
</evidence>
<dbReference type="AlphaFoldDB" id="A0A6C0BWB7"/>
<dbReference type="InterPro" id="IPR013825">
    <property type="entry name" value="Topo_IA_cen_sub2"/>
</dbReference>
<evidence type="ECO:0000313" key="10">
    <source>
        <dbReference type="EMBL" id="QHS96735.1"/>
    </source>
</evidence>
<comment type="catalytic activity">
    <reaction evidence="1">
        <text>ATP-independent breakage of single-stranded DNA, followed by passage and rejoining.</text>
        <dbReference type="EC" id="5.6.2.1"/>
    </reaction>
</comment>
<evidence type="ECO:0000256" key="3">
    <source>
        <dbReference type="ARBA" id="ARBA00012891"/>
    </source>
</evidence>
<feature type="region of interest" description="Disordered" evidence="7">
    <location>
        <begin position="325"/>
        <end position="347"/>
    </location>
</feature>
<dbReference type="SUPFAM" id="SSF56712">
    <property type="entry name" value="Prokaryotic type I DNA topoisomerase"/>
    <property type="match status" value="1"/>
</dbReference>
<dbReference type="InterPro" id="IPR003602">
    <property type="entry name" value="Topo_IA_DNA-bd_dom"/>
</dbReference>
<dbReference type="InterPro" id="IPR013497">
    <property type="entry name" value="Topo_IA_cen"/>
</dbReference>
<dbReference type="Pfam" id="PF01131">
    <property type="entry name" value="Topoisom_bac"/>
    <property type="match status" value="1"/>
</dbReference>
<dbReference type="EC" id="5.6.2.1" evidence="3"/>
<evidence type="ECO:0000256" key="5">
    <source>
        <dbReference type="ARBA" id="ARBA00023125"/>
    </source>
</evidence>
<dbReference type="InterPro" id="IPR013826">
    <property type="entry name" value="Topo_IA_cen_sub3"/>
</dbReference>
<keyword evidence="6" id="KW-0413">Isomerase</keyword>
<dbReference type="Pfam" id="PF13368">
    <property type="entry name" value="Toprim_C_rpt"/>
    <property type="match status" value="1"/>
</dbReference>
<evidence type="ECO:0000256" key="7">
    <source>
        <dbReference type="SAM" id="MobiDB-lite"/>
    </source>
</evidence>
<dbReference type="InterPro" id="IPR013824">
    <property type="entry name" value="Topo_IA_cen_sub1"/>
</dbReference>
<comment type="similarity">
    <text evidence="2">Belongs to the type IA topoisomerase family.</text>
</comment>
<dbReference type="Gene3D" id="1.10.290.10">
    <property type="entry name" value="Topoisomerase I, domain 4"/>
    <property type="match status" value="1"/>
</dbReference>
<dbReference type="PRINTS" id="PR00417">
    <property type="entry name" value="PRTPISMRASEI"/>
</dbReference>
<dbReference type="GO" id="GO:0003677">
    <property type="term" value="F:DNA binding"/>
    <property type="evidence" value="ECO:0007669"/>
    <property type="project" value="UniProtKB-KW"/>
</dbReference>
<evidence type="ECO:0000259" key="8">
    <source>
        <dbReference type="PROSITE" id="PS50880"/>
    </source>
</evidence>
<name>A0A6C0BWB7_9ZZZZ</name>
<dbReference type="GO" id="GO:0003917">
    <property type="term" value="F:DNA topoisomerase type I (single strand cut, ATP-independent) activity"/>
    <property type="evidence" value="ECO:0007669"/>
    <property type="project" value="UniProtKB-EC"/>
</dbReference>
<dbReference type="SMART" id="SM00493">
    <property type="entry name" value="TOPRIM"/>
    <property type="match status" value="1"/>
</dbReference>
<dbReference type="Gene3D" id="3.40.50.140">
    <property type="match status" value="1"/>
</dbReference>
<dbReference type="InterPro" id="IPR003601">
    <property type="entry name" value="Topo_IA_2"/>
</dbReference>
<dbReference type="InterPro" id="IPR000380">
    <property type="entry name" value="Topo_IA"/>
</dbReference>
<keyword evidence="5" id="KW-0238">DNA-binding</keyword>
<reference evidence="10" key="1">
    <citation type="journal article" date="2020" name="Nature">
        <title>Giant virus diversity and host interactions through global metagenomics.</title>
        <authorList>
            <person name="Schulz F."/>
            <person name="Roux S."/>
            <person name="Paez-Espino D."/>
            <person name="Jungbluth S."/>
            <person name="Walsh D.A."/>
            <person name="Denef V.J."/>
            <person name="McMahon K.D."/>
            <person name="Konstantinidis K.T."/>
            <person name="Eloe-Fadrosh E.A."/>
            <person name="Kyrpides N.C."/>
            <person name="Woyke T."/>
        </authorList>
    </citation>
    <scope>NUCLEOTIDE SEQUENCE</scope>
    <source>
        <strain evidence="10">GVMAG-M-3300020166-5</strain>
    </source>
</reference>
<feature type="domain" description="Toprim" evidence="8">
    <location>
        <begin position="3"/>
        <end position="112"/>
    </location>
</feature>
<dbReference type="Gene3D" id="1.10.460.10">
    <property type="entry name" value="Topoisomerase I, domain 2"/>
    <property type="match status" value="2"/>
</dbReference>
<dbReference type="InterPro" id="IPR023405">
    <property type="entry name" value="Topo_IA_core_domain"/>
</dbReference>
<dbReference type="PROSITE" id="PS00396">
    <property type="entry name" value="TOPO_IA_1"/>
    <property type="match status" value="1"/>
</dbReference>
<evidence type="ECO:0000259" key="9">
    <source>
        <dbReference type="PROSITE" id="PS52039"/>
    </source>
</evidence>
<dbReference type="CDD" id="cd00186">
    <property type="entry name" value="TOP1Ac"/>
    <property type="match status" value="1"/>
</dbReference>
<dbReference type="PANTHER" id="PTHR42785">
    <property type="entry name" value="DNA TOPOISOMERASE, TYPE IA, CORE"/>
    <property type="match status" value="1"/>
</dbReference>
<dbReference type="SMART" id="SM00436">
    <property type="entry name" value="TOP1Bc"/>
    <property type="match status" value="1"/>
</dbReference>
<evidence type="ECO:0000256" key="1">
    <source>
        <dbReference type="ARBA" id="ARBA00000213"/>
    </source>
</evidence>
<dbReference type="PROSITE" id="PS50880">
    <property type="entry name" value="TOPRIM"/>
    <property type="match status" value="1"/>
</dbReference>
<protein>
    <recommendedName>
        <fullName evidence="3">DNA topoisomerase</fullName>
        <ecNumber evidence="3">5.6.2.1</ecNumber>
    </recommendedName>
</protein>
<keyword evidence="4" id="KW-0799">Topoisomerase</keyword>
<feature type="domain" description="Topo IA-type catalytic" evidence="9">
    <location>
        <begin position="128"/>
        <end position="590"/>
    </location>
</feature>
<accession>A0A6C0BWB7</accession>
<proteinExistence type="inferred from homology"/>
<dbReference type="SMART" id="SM00437">
    <property type="entry name" value="TOP1Ac"/>
    <property type="match status" value="1"/>
</dbReference>
<organism evidence="10">
    <name type="scientific">viral metagenome</name>
    <dbReference type="NCBI Taxonomy" id="1070528"/>
    <lineage>
        <taxon>unclassified sequences</taxon>
        <taxon>metagenomes</taxon>
        <taxon>organismal metagenomes</taxon>
    </lineage>
</organism>
<sequence length="783" mass="88835">MAYSLVIVESPAKCKKIEDYLGPGYRCIASFGHLRALKNLKSIDMANEFNPTFHLVENKSQQISKLRKAIQGAGEIILAADDDREGEAIAWHICQIFNLPVTTTKRIIFHEVTKTALQKAITQPTILNMDIVHAQQARQILDLIVGFTLSPILWDKISYKTKTGLSAGRCQTPALRLVYDNQKEIDASPGKKVYQTTGYFTAKNVPFALQYNHDSEDSASEFLENSVEFEHVYSCGKIRPTTKQPPSPFTTSTLQQMASNELHFSPKDTMRLCQTLYEGGYITYMRTDSKTYSKDFVATALDYIGKTYGGDYECGNINILTERNTKDKKSQGKAKANAKDKEVSAQEAHEAIRPTNVCNKVVPDAVGKREMRLYALIWRNTVESCMASAKYSGVTASITAANNNEYRHSTEQVVFPGWKAVAGFEEVNALFNYFQTLKKGAIINYKKVTAKVSMKELKTHYTEAKLVQLLEQKGIGRPSTFSSLIDKIQERNYVKKMNVEGKNIKCVDFELEGDELSEIETERVFGNEKNKLVVRPLGTIVVEFLIKHFNQLFQYEYTKQMEDDLDNIAKGNKVWHTLCEKCNDEIAELSKDLVKVDKLKIVLDDKHTYMIGKFGPIIKCSEEGGKSTFKRVCEDIDIDKLRRGEYALEEIIAKSTNKDIVLGEYKKTEIVLKEGKYGKYIRYKTRNISVVVEGDTEITLDDAIKLIEGNSSGRGAKKSSIIRTIDDQTSIRKGKFGDYVFYKKPEWTKTKFIKLFSFVKENGKDSYKTCDVRKLKTWLKNNA</sequence>
<dbReference type="EMBL" id="MN739278">
    <property type="protein sequence ID" value="QHS96735.1"/>
    <property type="molecule type" value="Genomic_DNA"/>
</dbReference>
<dbReference type="GO" id="GO:0006265">
    <property type="term" value="P:DNA topological change"/>
    <property type="evidence" value="ECO:0007669"/>
    <property type="project" value="InterPro"/>
</dbReference>